<dbReference type="GO" id="GO:0005524">
    <property type="term" value="F:ATP binding"/>
    <property type="evidence" value="ECO:0007669"/>
    <property type="project" value="UniProtKB-KW"/>
</dbReference>
<dbReference type="Gene3D" id="3.40.50.300">
    <property type="entry name" value="P-loop containing nucleotide triphosphate hydrolases"/>
    <property type="match status" value="1"/>
</dbReference>
<comment type="subcellular location">
    <subcellularLocation>
        <location evidence="1">Cell membrane</location>
        <topology evidence="1">Peripheral membrane protein</topology>
    </subcellularLocation>
</comment>
<evidence type="ECO:0000313" key="11">
    <source>
        <dbReference type="EMBL" id="SMF13107.1"/>
    </source>
</evidence>
<dbReference type="SUPFAM" id="SSF52540">
    <property type="entry name" value="P-loop containing nucleoside triphosphate hydrolases"/>
    <property type="match status" value="1"/>
</dbReference>
<dbReference type="AlphaFoldDB" id="A0A1X7DDV1"/>
<dbReference type="Pfam" id="PF00005">
    <property type="entry name" value="ABC_tran"/>
    <property type="match status" value="1"/>
</dbReference>
<dbReference type="InterPro" id="IPR027417">
    <property type="entry name" value="P-loop_NTPase"/>
</dbReference>
<dbReference type="GO" id="GO:0015424">
    <property type="term" value="F:ABC-type amino acid transporter activity"/>
    <property type="evidence" value="ECO:0007669"/>
    <property type="project" value="InterPro"/>
</dbReference>
<evidence type="ECO:0000256" key="1">
    <source>
        <dbReference type="ARBA" id="ARBA00004202"/>
    </source>
</evidence>
<keyword evidence="5" id="KW-0547">Nucleotide-binding</keyword>
<dbReference type="RefSeq" id="WP_085420723.1">
    <property type="nucleotide sequence ID" value="NZ_FXAF01000002.1"/>
</dbReference>
<dbReference type="InterPro" id="IPR050086">
    <property type="entry name" value="MetN_ABC_transporter-like"/>
</dbReference>
<evidence type="ECO:0000256" key="6">
    <source>
        <dbReference type="ARBA" id="ARBA00022840"/>
    </source>
</evidence>
<keyword evidence="12" id="KW-1185">Reference proteome</keyword>
<dbReference type="GO" id="GO:0005886">
    <property type="term" value="C:plasma membrane"/>
    <property type="evidence" value="ECO:0007669"/>
    <property type="project" value="UniProtKB-SubCell"/>
</dbReference>
<evidence type="ECO:0000259" key="10">
    <source>
        <dbReference type="PROSITE" id="PS50893"/>
    </source>
</evidence>
<protein>
    <submittedName>
        <fullName evidence="11">Polar amino acid transport system ATP-binding protein</fullName>
    </submittedName>
</protein>
<dbReference type="InterPro" id="IPR030679">
    <property type="entry name" value="ABC_ATPase_HisP-typ"/>
</dbReference>
<sequence>MSAPEIHTRPRPRSWPQRPDPGIAVELRDLHLSYGAHDILKGIDLAVREGTTTALVGPSGSGKTTLLRCVNYLATPVAGEVWVDGELVGREERGGRLYPASERVLRGHRRRTGMVFQRFNLFANLSALANVAFAPVSAGLCSRAEAQERASALLARVGLSHRENALPSQLSGGQQQRVAIARALAMQPKVMLFDEATSALDPELSREVLAVMQELARAGMTMLVVTHETGFARTVADDIVFMEAGRIVSQGSPETMFSDDAPERVQSFFRRRPQTDSAS</sequence>
<dbReference type="OrthoDB" id="8452866at2"/>
<keyword evidence="3" id="KW-0813">Transport</keyword>
<dbReference type="PIRSF" id="PIRSF039085">
    <property type="entry name" value="ABC_ATPase_HisP"/>
    <property type="match status" value="1"/>
</dbReference>
<evidence type="ECO:0000256" key="2">
    <source>
        <dbReference type="ARBA" id="ARBA00005417"/>
    </source>
</evidence>
<name>A0A1X7DDV1_9HYPH</name>
<dbReference type="STRING" id="464029.SAMN02982989_5394"/>
<feature type="region of interest" description="Disordered" evidence="9">
    <location>
        <begin position="1"/>
        <end position="20"/>
    </location>
</feature>
<dbReference type="PROSITE" id="PS00211">
    <property type="entry name" value="ABC_TRANSPORTER_1"/>
    <property type="match status" value="1"/>
</dbReference>
<dbReference type="PROSITE" id="PS50893">
    <property type="entry name" value="ABC_TRANSPORTER_2"/>
    <property type="match status" value="1"/>
</dbReference>
<dbReference type="EMBL" id="FXAF01000002">
    <property type="protein sequence ID" value="SMF13107.1"/>
    <property type="molecule type" value="Genomic_DNA"/>
</dbReference>
<keyword evidence="4" id="KW-1003">Cell membrane</keyword>
<accession>A0A1X7DDV1</accession>
<evidence type="ECO:0000256" key="8">
    <source>
        <dbReference type="ARBA" id="ARBA00023136"/>
    </source>
</evidence>
<proteinExistence type="inferred from homology"/>
<dbReference type="PANTHER" id="PTHR43166:SF9">
    <property type="entry name" value="GLUTAMATE_ASPARTATE IMPORT ATP-BINDING PROTEIN GLTL"/>
    <property type="match status" value="1"/>
</dbReference>
<dbReference type="SMART" id="SM00382">
    <property type="entry name" value="AAA"/>
    <property type="match status" value="1"/>
</dbReference>
<feature type="domain" description="ABC transporter" evidence="10">
    <location>
        <begin position="25"/>
        <end position="269"/>
    </location>
</feature>
<gene>
    <name evidence="11" type="ORF">SAMN02982989_5394</name>
</gene>
<dbReference type="InterPro" id="IPR003593">
    <property type="entry name" value="AAA+_ATPase"/>
</dbReference>
<evidence type="ECO:0000256" key="4">
    <source>
        <dbReference type="ARBA" id="ARBA00022475"/>
    </source>
</evidence>
<comment type="similarity">
    <text evidence="2">Belongs to the ABC transporter superfamily.</text>
</comment>
<evidence type="ECO:0000313" key="12">
    <source>
        <dbReference type="Proteomes" id="UP000192903"/>
    </source>
</evidence>
<evidence type="ECO:0000256" key="9">
    <source>
        <dbReference type="SAM" id="MobiDB-lite"/>
    </source>
</evidence>
<dbReference type="InterPro" id="IPR017871">
    <property type="entry name" value="ABC_transporter-like_CS"/>
</dbReference>
<dbReference type="InterPro" id="IPR003439">
    <property type="entry name" value="ABC_transporter-like_ATP-bd"/>
</dbReference>
<reference evidence="12" key="1">
    <citation type="submission" date="2017-04" db="EMBL/GenBank/DDBJ databases">
        <authorList>
            <person name="Varghese N."/>
            <person name="Submissions S."/>
        </authorList>
    </citation>
    <scope>NUCLEOTIDE SEQUENCE [LARGE SCALE GENOMIC DNA]</scope>
    <source>
        <strain evidence="12">B4P</strain>
    </source>
</reference>
<organism evidence="11 12">
    <name type="scientific">Xaviernesmea oryzae</name>
    <dbReference type="NCBI Taxonomy" id="464029"/>
    <lineage>
        <taxon>Bacteria</taxon>
        <taxon>Pseudomonadati</taxon>
        <taxon>Pseudomonadota</taxon>
        <taxon>Alphaproteobacteria</taxon>
        <taxon>Hyphomicrobiales</taxon>
        <taxon>Rhizobiaceae</taxon>
        <taxon>Rhizobium/Agrobacterium group</taxon>
        <taxon>Xaviernesmea</taxon>
    </lineage>
</organism>
<keyword evidence="6 11" id="KW-0067">ATP-binding</keyword>
<dbReference type="PANTHER" id="PTHR43166">
    <property type="entry name" value="AMINO ACID IMPORT ATP-BINDING PROTEIN"/>
    <property type="match status" value="1"/>
</dbReference>
<dbReference type="GO" id="GO:0016887">
    <property type="term" value="F:ATP hydrolysis activity"/>
    <property type="evidence" value="ECO:0007669"/>
    <property type="project" value="InterPro"/>
</dbReference>
<dbReference type="Proteomes" id="UP000192903">
    <property type="component" value="Unassembled WGS sequence"/>
</dbReference>
<evidence type="ECO:0000256" key="3">
    <source>
        <dbReference type="ARBA" id="ARBA00022448"/>
    </source>
</evidence>
<keyword evidence="7" id="KW-0029">Amino-acid transport</keyword>
<evidence type="ECO:0000256" key="5">
    <source>
        <dbReference type="ARBA" id="ARBA00022741"/>
    </source>
</evidence>
<keyword evidence="8" id="KW-0472">Membrane</keyword>
<evidence type="ECO:0000256" key="7">
    <source>
        <dbReference type="ARBA" id="ARBA00022970"/>
    </source>
</evidence>